<evidence type="ECO:0000256" key="5">
    <source>
        <dbReference type="ARBA" id="ARBA00022679"/>
    </source>
</evidence>
<comment type="catalytic activity">
    <reaction evidence="9 10">
        <text>propanoyl-CoA + phosphate = propanoyl phosphate + CoA</text>
        <dbReference type="Rhea" id="RHEA:28046"/>
        <dbReference type="ChEBI" id="CHEBI:43474"/>
        <dbReference type="ChEBI" id="CHEBI:57287"/>
        <dbReference type="ChEBI" id="CHEBI:57392"/>
        <dbReference type="ChEBI" id="CHEBI:58933"/>
        <dbReference type="EC" id="2.3.1.222"/>
    </reaction>
</comment>
<dbReference type="RefSeq" id="WP_160721176.1">
    <property type="nucleotide sequence ID" value="NZ_SUMG01000008.1"/>
</dbReference>
<evidence type="ECO:0000313" key="12">
    <source>
        <dbReference type="Proteomes" id="UP000449710"/>
    </source>
</evidence>
<evidence type="ECO:0000256" key="10">
    <source>
        <dbReference type="PIRNR" id="PIRNR010130"/>
    </source>
</evidence>
<keyword evidence="7" id="KW-0862">Zinc</keyword>
<dbReference type="PANTHER" id="PTHR39453">
    <property type="entry name" value="PHOSPHATE PROPANOYLTRANSFERASE"/>
    <property type="match status" value="1"/>
</dbReference>
<keyword evidence="6" id="KW-0479">Metal-binding</keyword>
<evidence type="ECO:0000256" key="2">
    <source>
        <dbReference type="ARBA" id="ARBA00007342"/>
    </source>
</evidence>
<evidence type="ECO:0000256" key="8">
    <source>
        <dbReference type="ARBA" id="ARBA00023315"/>
    </source>
</evidence>
<dbReference type="EC" id="2.3.1.222" evidence="3 10"/>
<dbReference type="PIRSF" id="PIRSF010130">
    <property type="entry name" value="PduL"/>
    <property type="match status" value="1"/>
</dbReference>
<evidence type="ECO:0000313" key="11">
    <source>
        <dbReference type="EMBL" id="NBG88509.1"/>
    </source>
</evidence>
<evidence type="ECO:0000256" key="7">
    <source>
        <dbReference type="ARBA" id="ARBA00022833"/>
    </source>
</evidence>
<keyword evidence="12" id="KW-1185">Reference proteome</keyword>
<keyword evidence="8 10" id="KW-0012">Acyltransferase</keyword>
<dbReference type="GO" id="GO:0046872">
    <property type="term" value="F:metal ion binding"/>
    <property type="evidence" value="ECO:0007669"/>
    <property type="project" value="UniProtKB-KW"/>
</dbReference>
<evidence type="ECO:0000256" key="1">
    <source>
        <dbReference type="ARBA" id="ARBA00001947"/>
    </source>
</evidence>
<evidence type="ECO:0000256" key="4">
    <source>
        <dbReference type="ARBA" id="ARBA00020837"/>
    </source>
</evidence>
<evidence type="ECO:0000256" key="6">
    <source>
        <dbReference type="ARBA" id="ARBA00022723"/>
    </source>
</evidence>
<proteinExistence type="inferred from homology"/>
<sequence length="193" mass="21219">MTEKKMIPAALSNRHLHLSQEDIQQLFGENYNLCTLKDLSQPGQFACEEKVDMIGPKGEIKGIRVLGPARPQTQIEVSVSDSFILGVKPPVRDSGDIEGSPGVTLRGPKGEVNLNKGVIIAARHIHMHTSDAERFNVVDKQKVKVRTSGERAVVFENVLVRVSPKYALEMHLDTDEGNAANLKNGVLVEMITE</sequence>
<dbReference type="Proteomes" id="UP000449710">
    <property type="component" value="Unassembled WGS sequence"/>
</dbReference>
<keyword evidence="5 10" id="KW-0808">Transferase</keyword>
<dbReference type="NCBIfam" id="NF011652">
    <property type="entry name" value="PRK15070.1"/>
    <property type="match status" value="1"/>
</dbReference>
<dbReference type="InterPro" id="IPR008300">
    <property type="entry name" value="PTAC"/>
</dbReference>
<dbReference type="PANTHER" id="PTHR39453:SF1">
    <property type="entry name" value="PHOSPHATE PROPANOYLTRANSFERASE"/>
    <property type="match status" value="1"/>
</dbReference>
<evidence type="ECO:0000256" key="3">
    <source>
        <dbReference type="ARBA" id="ARBA00012206"/>
    </source>
</evidence>
<name>A0AA43XLN7_9CLOT</name>
<comment type="caution">
    <text evidence="11">The sequence shown here is derived from an EMBL/GenBank/DDBJ whole genome shotgun (WGS) entry which is preliminary data.</text>
</comment>
<dbReference type="GO" id="GO:0016747">
    <property type="term" value="F:acyltransferase activity, transferring groups other than amino-acyl groups"/>
    <property type="evidence" value="ECO:0007669"/>
    <property type="project" value="InterPro"/>
</dbReference>
<reference evidence="11 12" key="1">
    <citation type="submission" date="2019-04" db="EMBL/GenBank/DDBJ databases">
        <title>Isachenkonia alkalipeptolytica gen. nov. sp. nov. a new anaerobic, alkiliphilic organothrophic bacterium capable to reduce synthesized ferrihydrite isolated from a soda lake.</title>
        <authorList>
            <person name="Toshchakov S.V."/>
            <person name="Zavarzina D.G."/>
            <person name="Zhilina T.N."/>
            <person name="Kostrikina N.A."/>
            <person name="Kublanov I.V."/>
        </authorList>
    </citation>
    <scope>NUCLEOTIDE SEQUENCE [LARGE SCALE GENOMIC DNA]</scope>
    <source>
        <strain evidence="11 12">Z-1701</strain>
    </source>
</reference>
<comment type="pathway">
    <text evidence="10">Polyol metabolism; 1,2-propanediol degradation.</text>
</comment>
<dbReference type="EMBL" id="SUMG01000008">
    <property type="protein sequence ID" value="NBG88509.1"/>
    <property type="molecule type" value="Genomic_DNA"/>
</dbReference>
<organism evidence="11 12">
    <name type="scientific">Isachenkonia alkalipeptolytica</name>
    <dbReference type="NCBI Taxonomy" id="2565777"/>
    <lineage>
        <taxon>Bacteria</taxon>
        <taxon>Bacillati</taxon>
        <taxon>Bacillota</taxon>
        <taxon>Clostridia</taxon>
        <taxon>Eubacteriales</taxon>
        <taxon>Clostridiaceae</taxon>
        <taxon>Isachenkonia</taxon>
    </lineage>
</organism>
<comment type="cofactor">
    <cofactor evidence="1">
        <name>Zn(2+)</name>
        <dbReference type="ChEBI" id="CHEBI:29105"/>
    </cofactor>
</comment>
<comment type="function">
    <text evidence="10">Involved in 1,2-propanediol (1,2-PD) degradation by catalyzing the conversion of propanoyl-CoA to propanoyl-phosphate.</text>
</comment>
<comment type="similarity">
    <text evidence="2 10">Belongs to the PduL family.</text>
</comment>
<dbReference type="Pfam" id="PF06130">
    <property type="entry name" value="PTAC"/>
    <property type="match status" value="1"/>
</dbReference>
<gene>
    <name evidence="11" type="primary">pduL</name>
    <name evidence="11" type="ORF">ISALK_08340</name>
</gene>
<protein>
    <recommendedName>
        <fullName evidence="4 10">Phosphate propanoyltransferase</fullName>
        <ecNumber evidence="3 10">2.3.1.222</ecNumber>
    </recommendedName>
</protein>
<accession>A0AA43XLN7</accession>
<evidence type="ECO:0000256" key="9">
    <source>
        <dbReference type="ARBA" id="ARBA00047589"/>
    </source>
</evidence>
<dbReference type="AlphaFoldDB" id="A0AA43XLN7"/>